<dbReference type="STRING" id="318464.IO99_17765"/>
<dbReference type="InterPro" id="IPR003593">
    <property type="entry name" value="AAA+_ATPase"/>
</dbReference>
<dbReference type="EMBL" id="JPMD01000053">
    <property type="protein sequence ID" value="KEZ84910.1"/>
    <property type="molecule type" value="Genomic_DNA"/>
</dbReference>
<dbReference type="Pfam" id="PF00005">
    <property type="entry name" value="ABC_tran"/>
    <property type="match status" value="1"/>
</dbReference>
<evidence type="ECO:0000256" key="1">
    <source>
        <dbReference type="ARBA" id="ARBA00004651"/>
    </source>
</evidence>
<dbReference type="CDD" id="cd03254">
    <property type="entry name" value="ABCC_Glucan_exporter_like"/>
    <property type="match status" value="1"/>
</dbReference>
<dbReference type="PROSITE" id="PS00211">
    <property type="entry name" value="ABC_TRANSPORTER_1"/>
    <property type="match status" value="1"/>
</dbReference>
<dbReference type="InterPro" id="IPR027417">
    <property type="entry name" value="P-loop_NTPase"/>
</dbReference>
<evidence type="ECO:0000313" key="12">
    <source>
        <dbReference type="Proteomes" id="UP000028542"/>
    </source>
</evidence>
<dbReference type="Gene3D" id="1.20.1560.10">
    <property type="entry name" value="ABC transporter type 1, transmembrane domain"/>
    <property type="match status" value="1"/>
</dbReference>
<keyword evidence="12" id="KW-1185">Reference proteome</keyword>
<feature type="transmembrane region" description="Helical" evidence="8">
    <location>
        <begin position="260"/>
        <end position="278"/>
    </location>
</feature>
<dbReference type="GO" id="GO:0005524">
    <property type="term" value="F:ATP binding"/>
    <property type="evidence" value="ECO:0007669"/>
    <property type="project" value="UniProtKB-KW"/>
</dbReference>
<keyword evidence="5" id="KW-0067">ATP-binding</keyword>
<dbReference type="RefSeq" id="WP_035135588.1">
    <property type="nucleotide sequence ID" value="NZ_JPMD01000053.1"/>
</dbReference>
<dbReference type="GO" id="GO:0016887">
    <property type="term" value="F:ATP hydrolysis activity"/>
    <property type="evidence" value="ECO:0007669"/>
    <property type="project" value="InterPro"/>
</dbReference>
<evidence type="ECO:0000259" key="9">
    <source>
        <dbReference type="PROSITE" id="PS50893"/>
    </source>
</evidence>
<dbReference type="AlphaFoldDB" id="A0A084J7H6"/>
<dbReference type="SMART" id="SM00382">
    <property type="entry name" value="AAA"/>
    <property type="match status" value="1"/>
</dbReference>
<dbReference type="GO" id="GO:0005886">
    <property type="term" value="C:plasma membrane"/>
    <property type="evidence" value="ECO:0007669"/>
    <property type="project" value="UniProtKB-SubCell"/>
</dbReference>
<feature type="transmembrane region" description="Helical" evidence="8">
    <location>
        <begin position="354"/>
        <end position="384"/>
    </location>
</feature>
<dbReference type="PANTHER" id="PTHR43394">
    <property type="entry name" value="ATP-DEPENDENT PERMEASE MDL1, MITOCHONDRIAL"/>
    <property type="match status" value="1"/>
</dbReference>
<dbReference type="InterPro" id="IPR003439">
    <property type="entry name" value="ABC_transporter-like_ATP-bd"/>
</dbReference>
<evidence type="ECO:0000256" key="7">
    <source>
        <dbReference type="ARBA" id="ARBA00023136"/>
    </source>
</evidence>
<dbReference type="eggNOG" id="COG1132">
    <property type="taxonomic scope" value="Bacteria"/>
</dbReference>
<dbReference type="Gene3D" id="3.40.50.300">
    <property type="entry name" value="P-loop containing nucleotide triphosphate hydrolases"/>
    <property type="match status" value="1"/>
</dbReference>
<accession>A0A084J7H6</accession>
<keyword evidence="7 8" id="KW-0472">Membrane</keyword>
<feature type="transmembrane region" description="Helical" evidence="8">
    <location>
        <begin position="32"/>
        <end position="55"/>
    </location>
</feature>
<dbReference type="PANTHER" id="PTHR43394:SF1">
    <property type="entry name" value="ATP-BINDING CASSETTE SUB-FAMILY B MEMBER 10, MITOCHONDRIAL"/>
    <property type="match status" value="1"/>
</dbReference>
<comment type="caution">
    <text evidence="11">The sequence shown here is derived from an EMBL/GenBank/DDBJ whole genome shotgun (WGS) entry which is preliminary data.</text>
</comment>
<dbReference type="PROSITE" id="PS50929">
    <property type="entry name" value="ABC_TM1F"/>
    <property type="match status" value="1"/>
</dbReference>
<keyword evidence="2" id="KW-0813">Transport</keyword>
<evidence type="ECO:0000259" key="10">
    <source>
        <dbReference type="PROSITE" id="PS50929"/>
    </source>
</evidence>
<evidence type="ECO:0000256" key="6">
    <source>
        <dbReference type="ARBA" id="ARBA00022989"/>
    </source>
</evidence>
<dbReference type="PROSITE" id="PS50893">
    <property type="entry name" value="ABC_TRANSPORTER_2"/>
    <property type="match status" value="1"/>
</dbReference>
<evidence type="ECO:0000256" key="4">
    <source>
        <dbReference type="ARBA" id="ARBA00022741"/>
    </source>
</evidence>
<dbReference type="InterPro" id="IPR011527">
    <property type="entry name" value="ABC1_TM_dom"/>
</dbReference>
<evidence type="ECO:0000256" key="3">
    <source>
        <dbReference type="ARBA" id="ARBA00022692"/>
    </source>
</evidence>
<feature type="transmembrane region" description="Helical" evidence="8">
    <location>
        <begin position="159"/>
        <end position="182"/>
    </location>
</feature>
<dbReference type="SUPFAM" id="SSF90123">
    <property type="entry name" value="ABC transporter transmembrane region"/>
    <property type="match status" value="1"/>
</dbReference>
<evidence type="ECO:0000313" key="11">
    <source>
        <dbReference type="EMBL" id="KEZ84910.1"/>
    </source>
</evidence>
<evidence type="ECO:0000256" key="2">
    <source>
        <dbReference type="ARBA" id="ARBA00022448"/>
    </source>
</evidence>
<keyword evidence="4" id="KW-0547">Nucleotide-binding</keyword>
<organism evidence="11 12">
    <name type="scientific">Clostridium sulfidigenes</name>
    <dbReference type="NCBI Taxonomy" id="318464"/>
    <lineage>
        <taxon>Bacteria</taxon>
        <taxon>Bacillati</taxon>
        <taxon>Bacillota</taxon>
        <taxon>Clostridia</taxon>
        <taxon>Eubacteriales</taxon>
        <taxon>Clostridiaceae</taxon>
        <taxon>Clostridium</taxon>
    </lineage>
</organism>
<dbReference type="SUPFAM" id="SSF52540">
    <property type="entry name" value="P-loop containing nucleoside triphosphate hydrolases"/>
    <property type="match status" value="1"/>
</dbReference>
<dbReference type="GO" id="GO:0015421">
    <property type="term" value="F:ABC-type oligopeptide transporter activity"/>
    <property type="evidence" value="ECO:0007669"/>
    <property type="project" value="TreeGrafter"/>
</dbReference>
<dbReference type="FunFam" id="3.40.50.300:FF:000287">
    <property type="entry name" value="Multidrug ABC transporter ATP-binding protein"/>
    <property type="match status" value="1"/>
</dbReference>
<feature type="transmembrane region" description="Helical" evidence="8">
    <location>
        <begin position="235"/>
        <end position="254"/>
    </location>
</feature>
<dbReference type="InterPro" id="IPR039421">
    <property type="entry name" value="Type_1_exporter"/>
</dbReference>
<evidence type="ECO:0000256" key="8">
    <source>
        <dbReference type="SAM" id="Phobius"/>
    </source>
</evidence>
<reference evidence="11 12" key="1">
    <citation type="submission" date="2014-07" db="EMBL/GenBank/DDBJ databases">
        <title>Draft genome of Clostridium sulfidigenes 113A isolated from sediments associated with methane hydrate from Krishna Godavari basin.</title>
        <authorList>
            <person name="Honkalas V.S."/>
            <person name="Dabir A.P."/>
            <person name="Arora P."/>
            <person name="Dhakephalkar P.K."/>
        </authorList>
    </citation>
    <scope>NUCLEOTIDE SEQUENCE [LARGE SCALE GENOMIC DNA]</scope>
    <source>
        <strain evidence="11 12">113A</strain>
    </source>
</reference>
<evidence type="ECO:0000256" key="5">
    <source>
        <dbReference type="ARBA" id="ARBA00022840"/>
    </source>
</evidence>
<name>A0A084J7H6_9CLOT</name>
<proteinExistence type="predicted"/>
<dbReference type="InterPro" id="IPR017871">
    <property type="entry name" value="ABC_transporter-like_CS"/>
</dbReference>
<feature type="domain" description="ABC transmembrane type-1" evidence="10">
    <location>
        <begin position="36"/>
        <end position="403"/>
    </location>
</feature>
<dbReference type="Proteomes" id="UP000028542">
    <property type="component" value="Unassembled WGS sequence"/>
</dbReference>
<comment type="subcellular location">
    <subcellularLocation>
        <location evidence="1">Cell membrane</location>
        <topology evidence="1">Multi-pass membrane protein</topology>
    </subcellularLocation>
</comment>
<keyword evidence="3 8" id="KW-0812">Transmembrane</keyword>
<gene>
    <name evidence="11" type="ORF">IO99_17765</name>
</gene>
<protein>
    <submittedName>
        <fullName evidence="11">Multidrug ABC transporter ATPase</fullName>
    </submittedName>
</protein>
<feature type="domain" description="ABC transporter" evidence="9">
    <location>
        <begin position="437"/>
        <end position="671"/>
    </location>
</feature>
<sequence length="676" mass="77034">MENFNQEDEVLDKQYDSLLMKRLLKFALPYKGLMGIVVIIMFLVVCLDLSVPFIIKNVIDNNINPLSGKYSIIEEAENSSIAIGDKYVVRGERDGAIRASIVYDENNEPYVIEGEPRKNTAYEISGEKFFQDNNEFKAHEITIKDIKVLRTNDLDLIKWNAIIILLIYIVIFILNYIQIYLLQYTGQKIVYNIRAAIFKHVESLSLSFFDKSPVGRLVTRITNDVETLNEMYTSVLVYLIKDLFLVSGIVIAMFLLDIKLGIVSIVTLPLVVALTFIFRKYDREAYRKVRTRLSRINSNLSENISGMKTVQIFGVESKKYSEFDEINTSYSTAAMEQIKVFAIFRPLMDMTYQLALCILIWVGGTAVLNLTIEFGVLYAFVIYIQKLFQPIFDLSEKFDILQSSMASSERIFMLLDNDSIIKNPKEPKHIGRAQGDIEFKNVWFAYNDEDWVLKDVSFRIRKGETVAFVGATGAGKTSIISLITRLYDIQKGEILIDGVSIKEMSKDELRKNVATVLQDVFLFAGDIKGNVRLNNENITDEEIVKACKYVNANIFIEKLPDKYNAEVNERGTTFSQGERQLIAFARALAFNPPILVLDEATANIDTETESLIQDALNKLTKGRTTIVVAHRLSTIKNADKIIVMHRGRIREIGSHSELLEKKGLYSNLYKLQYAGQ</sequence>
<dbReference type="Pfam" id="PF00664">
    <property type="entry name" value="ABC_membrane"/>
    <property type="match status" value="1"/>
</dbReference>
<dbReference type="CDD" id="cd18544">
    <property type="entry name" value="ABC_6TM_TmrA_like"/>
    <property type="match status" value="1"/>
</dbReference>
<keyword evidence="6 8" id="KW-1133">Transmembrane helix</keyword>
<dbReference type="InterPro" id="IPR036640">
    <property type="entry name" value="ABC1_TM_sf"/>
</dbReference>